<organism evidence="1 2">
    <name type="scientific">Penicillium brasilianum</name>
    <dbReference type="NCBI Taxonomy" id="104259"/>
    <lineage>
        <taxon>Eukaryota</taxon>
        <taxon>Fungi</taxon>
        <taxon>Dikarya</taxon>
        <taxon>Ascomycota</taxon>
        <taxon>Pezizomycotina</taxon>
        <taxon>Eurotiomycetes</taxon>
        <taxon>Eurotiomycetidae</taxon>
        <taxon>Eurotiales</taxon>
        <taxon>Aspergillaceae</taxon>
        <taxon>Penicillium</taxon>
    </lineage>
</organism>
<dbReference type="Proteomes" id="UP000190744">
    <property type="component" value="Unassembled WGS sequence"/>
</dbReference>
<proteinExistence type="predicted"/>
<evidence type="ECO:0000313" key="1">
    <source>
        <dbReference type="EMBL" id="OOQ89940.1"/>
    </source>
</evidence>
<dbReference type="AlphaFoldDB" id="A0A1S9RX94"/>
<gene>
    <name evidence="1" type="ORF">PEBR_08338</name>
</gene>
<accession>A0A1S9RX94</accession>
<protein>
    <submittedName>
        <fullName evidence="1">Uncharacterized protein</fullName>
    </submittedName>
</protein>
<reference evidence="2" key="1">
    <citation type="submission" date="2015-09" db="EMBL/GenBank/DDBJ databases">
        <authorList>
            <person name="Fill T.P."/>
            <person name="Baretta J.F."/>
            <person name="de Almeida L.G."/>
            <person name="Rocha M."/>
            <person name="de Souza D.H."/>
            <person name="Malavazi I."/>
            <person name="Cerdeira L.T."/>
            <person name="Hong H."/>
            <person name="Samborskyy M."/>
            <person name="de Vasconcelos A.T."/>
            <person name="Leadlay P."/>
            <person name="Rodrigues-Filho E."/>
        </authorList>
    </citation>
    <scope>NUCLEOTIDE SEQUENCE [LARGE SCALE GENOMIC DNA]</scope>
    <source>
        <strain evidence="2">LaBioMMi 136</strain>
    </source>
</reference>
<name>A0A1S9RX94_PENBI</name>
<sequence length="148" mass="16342">MNGMACTPSTYTGQAKPLVRISRSCLTLEPLWRAYHAQRSPTRALPSHGPIIRPLDDPGRHGGIRRRAGPYVMLGRFLSEIAESGIGGPPQYNEPLDMDLPILELLESTRRANKFLFSGWGSRDLWIRVIEESAPGYLELEGGGIQTG</sequence>
<comment type="caution">
    <text evidence="1">The sequence shown here is derived from an EMBL/GenBank/DDBJ whole genome shotgun (WGS) entry which is preliminary data.</text>
</comment>
<dbReference type="EMBL" id="LJBN01000101">
    <property type="protein sequence ID" value="OOQ89940.1"/>
    <property type="molecule type" value="Genomic_DNA"/>
</dbReference>
<evidence type="ECO:0000313" key="2">
    <source>
        <dbReference type="Proteomes" id="UP000190744"/>
    </source>
</evidence>